<proteinExistence type="predicted"/>
<evidence type="ECO:0000313" key="3">
    <source>
        <dbReference type="Proteomes" id="UP000314294"/>
    </source>
</evidence>
<name>A0A4Z2GJ41_9TELE</name>
<evidence type="ECO:0000313" key="2">
    <source>
        <dbReference type="EMBL" id="TNN52883.1"/>
    </source>
</evidence>
<comment type="caution">
    <text evidence="2">The sequence shown here is derived from an EMBL/GenBank/DDBJ whole genome shotgun (WGS) entry which is preliminary data.</text>
</comment>
<sequence>MFQKSSEIIKIARSRRGEAKSSRPRRLQDVVAGPPRPLGETAEITEVNWKKTSNGSDGCAGPFAAVKTFALESEPSQKGRRMERTGRFTREPRLRGNDTDLEAMSDGTEEPASSPFSWGAGGSGSFCSRLPLRSVIVFFSWNSSGRHMRMQRQPHAGKLII</sequence>
<keyword evidence="3" id="KW-1185">Reference proteome</keyword>
<dbReference type="EMBL" id="SRLO01000533">
    <property type="protein sequence ID" value="TNN52883.1"/>
    <property type="molecule type" value="Genomic_DNA"/>
</dbReference>
<organism evidence="2 3">
    <name type="scientific">Liparis tanakae</name>
    <name type="common">Tanaka's snailfish</name>
    <dbReference type="NCBI Taxonomy" id="230148"/>
    <lineage>
        <taxon>Eukaryota</taxon>
        <taxon>Metazoa</taxon>
        <taxon>Chordata</taxon>
        <taxon>Craniata</taxon>
        <taxon>Vertebrata</taxon>
        <taxon>Euteleostomi</taxon>
        <taxon>Actinopterygii</taxon>
        <taxon>Neopterygii</taxon>
        <taxon>Teleostei</taxon>
        <taxon>Neoteleostei</taxon>
        <taxon>Acanthomorphata</taxon>
        <taxon>Eupercaria</taxon>
        <taxon>Perciformes</taxon>
        <taxon>Cottioidei</taxon>
        <taxon>Cottales</taxon>
        <taxon>Liparidae</taxon>
        <taxon>Liparis</taxon>
    </lineage>
</organism>
<feature type="region of interest" description="Disordered" evidence="1">
    <location>
        <begin position="72"/>
        <end position="120"/>
    </location>
</feature>
<dbReference type="AlphaFoldDB" id="A0A4Z2GJ41"/>
<feature type="region of interest" description="Disordered" evidence="1">
    <location>
        <begin position="1"/>
        <end position="39"/>
    </location>
</feature>
<evidence type="ECO:0000256" key="1">
    <source>
        <dbReference type="SAM" id="MobiDB-lite"/>
    </source>
</evidence>
<dbReference type="Proteomes" id="UP000314294">
    <property type="component" value="Unassembled WGS sequence"/>
</dbReference>
<protein>
    <submittedName>
        <fullName evidence="2">Uncharacterized protein</fullName>
    </submittedName>
</protein>
<accession>A0A4Z2GJ41</accession>
<feature type="compositionally biased region" description="Basic and acidic residues" evidence="1">
    <location>
        <begin position="75"/>
        <end position="98"/>
    </location>
</feature>
<gene>
    <name evidence="2" type="ORF">EYF80_036896</name>
</gene>
<feature type="compositionally biased region" description="Acidic residues" evidence="1">
    <location>
        <begin position="99"/>
        <end position="109"/>
    </location>
</feature>
<reference evidence="2 3" key="1">
    <citation type="submission" date="2019-03" db="EMBL/GenBank/DDBJ databases">
        <title>First draft genome of Liparis tanakae, snailfish: a comprehensive survey of snailfish specific genes.</title>
        <authorList>
            <person name="Kim W."/>
            <person name="Song I."/>
            <person name="Jeong J.-H."/>
            <person name="Kim D."/>
            <person name="Kim S."/>
            <person name="Ryu S."/>
            <person name="Song J.Y."/>
            <person name="Lee S.K."/>
        </authorList>
    </citation>
    <scope>NUCLEOTIDE SEQUENCE [LARGE SCALE GENOMIC DNA]</scope>
    <source>
        <tissue evidence="2">Muscle</tissue>
    </source>
</reference>